<keyword evidence="2" id="KW-1185">Reference proteome</keyword>
<reference evidence="1" key="1">
    <citation type="submission" date="2021-08" db="EMBL/GenBank/DDBJ databases">
        <title>The first chromosome-level gecko genome reveals the dynamic sex chromosomes of Neotropical dwarf geckos (Sphaerodactylidae: Sphaerodactylus).</title>
        <authorList>
            <person name="Pinto B.J."/>
            <person name="Keating S.E."/>
            <person name="Gamble T."/>
        </authorList>
    </citation>
    <scope>NUCLEOTIDE SEQUENCE</scope>
    <source>
        <strain evidence="1">TG3544</strain>
    </source>
</reference>
<name>A0ACB8FKJ4_9SAUR</name>
<dbReference type="Proteomes" id="UP000827872">
    <property type="component" value="Linkage Group LG04"/>
</dbReference>
<accession>A0ACB8FKJ4</accession>
<protein>
    <submittedName>
        <fullName evidence="1">Uncharacterized protein</fullName>
    </submittedName>
</protein>
<comment type="caution">
    <text evidence="1">The sequence shown here is derived from an EMBL/GenBank/DDBJ whole genome shotgun (WGS) entry which is preliminary data.</text>
</comment>
<evidence type="ECO:0000313" key="1">
    <source>
        <dbReference type="EMBL" id="KAH8005574.1"/>
    </source>
</evidence>
<gene>
    <name evidence="1" type="ORF">K3G42_030381</name>
</gene>
<proteinExistence type="predicted"/>
<sequence>MPSVRSYSRYLLMGLGAVVSQQLSQQMGQCQYQLVLEVCRHHFQGSWAMAPMEGNPLNQLSLMEDNQLNGLEGHRCSQLGFLCNQFIWVFLPHQFGLPCFQPHHCFQLRHHRFRSNHLMEKASCVLVQVNAHMQQYDRQYQNDMDRVYEVGFTLGR</sequence>
<dbReference type="EMBL" id="CM037617">
    <property type="protein sequence ID" value="KAH8005574.1"/>
    <property type="molecule type" value="Genomic_DNA"/>
</dbReference>
<evidence type="ECO:0000313" key="2">
    <source>
        <dbReference type="Proteomes" id="UP000827872"/>
    </source>
</evidence>
<organism evidence="1 2">
    <name type="scientific">Sphaerodactylus townsendi</name>
    <dbReference type="NCBI Taxonomy" id="933632"/>
    <lineage>
        <taxon>Eukaryota</taxon>
        <taxon>Metazoa</taxon>
        <taxon>Chordata</taxon>
        <taxon>Craniata</taxon>
        <taxon>Vertebrata</taxon>
        <taxon>Euteleostomi</taxon>
        <taxon>Lepidosauria</taxon>
        <taxon>Squamata</taxon>
        <taxon>Bifurcata</taxon>
        <taxon>Gekkota</taxon>
        <taxon>Sphaerodactylidae</taxon>
        <taxon>Sphaerodactylus</taxon>
    </lineage>
</organism>